<dbReference type="RefSeq" id="WP_249454972.1">
    <property type="nucleotide sequence ID" value="NZ_CP097253.1"/>
</dbReference>
<proteinExistence type="predicted"/>
<keyword evidence="1" id="KW-0812">Transmembrane</keyword>
<keyword evidence="1" id="KW-0472">Membrane</keyword>
<evidence type="ECO:0000313" key="2">
    <source>
        <dbReference type="EMBL" id="UUR07318.1"/>
    </source>
</evidence>
<keyword evidence="3" id="KW-1185">Reference proteome</keyword>
<sequence length="108" mass="12249">MGFFPPMHSPRTALRDLRAVFRRRGREQAIAAGLSIVFTVVIIVVFFLDAKVNTAPPVTVIYPESWSANRTDAEIKADQVTDQQAREERARARQEQFKEIANSFGIEE</sequence>
<name>A0ABY5MS40_9SPHN</name>
<dbReference type="Proteomes" id="UP000831921">
    <property type="component" value="Chromosome"/>
</dbReference>
<evidence type="ECO:0000256" key="1">
    <source>
        <dbReference type="SAM" id="Phobius"/>
    </source>
</evidence>
<reference evidence="2 3" key="1">
    <citation type="submission" date="2022-05" db="EMBL/GenBank/DDBJ databases">
        <title>S8-45 Sphingomonas ultraviolaceadurans.</title>
        <authorList>
            <person name="Liu Y."/>
        </authorList>
    </citation>
    <scope>NUCLEOTIDE SEQUENCE [LARGE SCALE GENOMIC DNA]</scope>
    <source>
        <strain evidence="2 3">S8-45</strain>
    </source>
</reference>
<evidence type="ECO:0000313" key="3">
    <source>
        <dbReference type="Proteomes" id="UP000831921"/>
    </source>
</evidence>
<keyword evidence="1" id="KW-1133">Transmembrane helix</keyword>
<evidence type="ECO:0008006" key="4">
    <source>
        <dbReference type="Google" id="ProtNLM"/>
    </source>
</evidence>
<organism evidence="2 3">
    <name type="scientific">Sphingomonas glaciei</name>
    <dbReference type="NCBI Taxonomy" id="2938948"/>
    <lineage>
        <taxon>Bacteria</taxon>
        <taxon>Pseudomonadati</taxon>
        <taxon>Pseudomonadota</taxon>
        <taxon>Alphaproteobacteria</taxon>
        <taxon>Sphingomonadales</taxon>
        <taxon>Sphingomonadaceae</taxon>
        <taxon>Sphingomonas</taxon>
    </lineage>
</organism>
<feature type="transmembrane region" description="Helical" evidence="1">
    <location>
        <begin position="29"/>
        <end position="48"/>
    </location>
</feature>
<accession>A0ABY5MS40</accession>
<gene>
    <name evidence="2" type="ORF">M1K48_10235</name>
</gene>
<protein>
    <recommendedName>
        <fullName evidence="4">SPOR domain-containing protein</fullName>
    </recommendedName>
</protein>
<dbReference type="EMBL" id="CP097253">
    <property type="protein sequence ID" value="UUR07318.1"/>
    <property type="molecule type" value="Genomic_DNA"/>
</dbReference>